<feature type="domain" description="P-type ATPase A" evidence="19">
    <location>
        <begin position="128"/>
        <end position="188"/>
    </location>
</feature>
<sequence length="1317" mass="147305">MMRSFKERAVKFFGRGKAVSDDGSTTGNDRTIHCNHRAANAVYRYEKNRTSTTKYTWFSFLPLSLFVQYRRAAYWYFTAMAALSLTPFSPYGAVSVVLPLIFVLALGIGREFWEDLRRSRGDKIVNTRPAQVYLDGGKKEQVRWRDLQVGDVVSVSDGDYFPADLLLLSSSGPDGICYVETKNLDGETNLKVRQALESTWNLNEEDALKGFRADVKCEGPNASLYTFTGRMEFQDGRNFPLGPSQLLLRDSSLQNTGLIWGVVIYTGHDTKVMQNATAPPSKRSRIDRTLDQIIYAMFATLFVMSFVTGLVLGYRTRHDGPDMWYLEPAASNPYYNPSRAVVAGIVSAVTGLVLYGYLIPIALYVSLEIVRVLQALFMMQDLNMYDASTDKTAKVKSAGLNEELGQVDTILSDKTGTLTCNQMDFFRCSIASVSYGKGTTEVERAAKHLGVALAAQVVSDEDAEGAAGDDEVVSNPYQEKGFNFYDSRLLGGNWTAEPNMETVRLFFQVLALCHTAIPEGKVEDIQSMQYRAESPDEAALVVAAKKFGFCFYKRTPSSVQVREDVGNGDYVDRSYELLNVLEFSSARKRMSVILRFPDGRLMLLSKGADSVMLSRLDSGKREFVNKTVEHLNQFGEVGLRTLVLAYRELDEAEYQAWQLKYAEARSILGREREVQIEEIADQIERKLVVIGGTGVEDKLQDGVPEAIDRLAQAGINIWVLTGDKVETAINIGYACSLLRKGMQKIIISLEGSEAQAVEERAEKESLSREQVNKELTNIVARQLSEGFDEMSSVKDAHYGSERRYTSKDGRSRSNAHSRESSQSLSQRFLTGLSRSLSLHSGSSRRRSMGEQELQEYKTSGLGRKPENGDVFLLPEEIALHKDANGDHSGPPLESSDEDIVYALVIDGHSLALVLVDEKLQEQFIQVCKQCASVLCCRVSPRQKAQVTKLVRKGMGENRLCLAIGDGANDVGMIQAANVGIGITGVEGAQAAMAADYAIGQFRFLETLLLILYFFYKVSIMGWIAFYCNIFAFFSGQPLYNDWYASFYNTVFTSLPICVVGTIDQDVSAEDCLAHPALYRAGHRRELFNRKLITSWLLNSVYASLVIFFFPLGLFWLAPFRSGGEVASMQEFGAALFTCLILVPNIQLTTAIQYFTWMHHLAIWGSIALWYLFLLIYGALPPAYATLAYKELIEALGPSPTYWLLQLLVVVAAMLPDFVYRCYKILGNSFFSEHCNGELLPYPRVAKSRVRCKIAGDKLSQKGKIRKLPLDGDEKFKFHVEDEVESLLPITSWKYVLRCGDWCILWLHKSAVLQDIHS</sequence>
<dbReference type="Pfam" id="PF13246">
    <property type="entry name" value="Cation_ATPase"/>
    <property type="match status" value="1"/>
</dbReference>
<gene>
    <name evidence="22" type="ORF">AXG93_2931s1520</name>
</gene>
<evidence type="ECO:0000256" key="14">
    <source>
        <dbReference type="PIRSR" id="PIRSR606539-1"/>
    </source>
</evidence>
<dbReference type="PRINTS" id="PR00119">
    <property type="entry name" value="CATATPASE"/>
</dbReference>
<feature type="domain" description="P-type ATPase C-terminal" evidence="21">
    <location>
        <begin position="991"/>
        <end position="1223"/>
    </location>
</feature>
<evidence type="ECO:0000256" key="18">
    <source>
        <dbReference type="SAM" id="MobiDB-lite"/>
    </source>
</evidence>
<keyword evidence="8 15" id="KW-0067">ATP-binding</keyword>
<proteinExistence type="inferred from homology"/>
<feature type="binding site" evidence="15">
    <location>
        <position position="537"/>
    </location>
    <ligand>
        <name>ATP</name>
        <dbReference type="ChEBI" id="CHEBI:30616"/>
    </ligand>
</feature>
<dbReference type="Pfam" id="PF16212">
    <property type="entry name" value="PhoLip_ATPase_C"/>
    <property type="match status" value="1"/>
</dbReference>
<feature type="transmembrane region" description="Helical" evidence="17">
    <location>
        <begin position="293"/>
        <end position="314"/>
    </location>
</feature>
<dbReference type="InterPro" id="IPR023299">
    <property type="entry name" value="ATPase_P-typ_cyto_dom_N"/>
</dbReference>
<feature type="region of interest" description="Disordered" evidence="18">
    <location>
        <begin position="790"/>
        <end position="825"/>
    </location>
</feature>
<accession>A0A176VVT2</accession>
<dbReference type="InterPro" id="IPR008250">
    <property type="entry name" value="ATPase_P-typ_transduc_dom_A_sf"/>
</dbReference>
<comment type="catalytic activity">
    <reaction evidence="13 17">
        <text>ATP + H2O + phospholipidSide 1 = ADP + phosphate + phospholipidSide 2.</text>
        <dbReference type="EC" id="7.6.2.1"/>
    </reaction>
</comment>
<feature type="transmembrane region" description="Helical" evidence="17">
    <location>
        <begin position="1200"/>
        <end position="1219"/>
    </location>
</feature>
<evidence type="ECO:0000256" key="2">
    <source>
        <dbReference type="ARBA" id="ARBA00004236"/>
    </source>
</evidence>
<dbReference type="SUPFAM" id="SSF56784">
    <property type="entry name" value="HAD-like"/>
    <property type="match status" value="1"/>
</dbReference>
<dbReference type="InterPro" id="IPR036412">
    <property type="entry name" value="HAD-like_sf"/>
</dbReference>
<feature type="transmembrane region" description="Helical" evidence="17">
    <location>
        <begin position="1160"/>
        <end position="1179"/>
    </location>
</feature>
<dbReference type="InterPro" id="IPR032630">
    <property type="entry name" value="P_typ_ATPase_c"/>
</dbReference>
<evidence type="ECO:0000256" key="13">
    <source>
        <dbReference type="ARBA" id="ARBA00034036"/>
    </source>
</evidence>
<comment type="similarity">
    <text evidence="3 17">Belongs to the cation transport ATPase (P-type) (TC 3.A.3) family. Type IV subfamily.</text>
</comment>
<dbReference type="InterPro" id="IPR032631">
    <property type="entry name" value="P-type_ATPase_N"/>
</dbReference>
<keyword evidence="4" id="KW-1003">Cell membrane</keyword>
<evidence type="ECO:0000256" key="16">
    <source>
        <dbReference type="PIRSR" id="PIRSR606539-3"/>
    </source>
</evidence>
<feature type="binding site" evidence="15">
    <location>
        <position position="943"/>
    </location>
    <ligand>
        <name>ATP</name>
        <dbReference type="ChEBI" id="CHEBI:30616"/>
    </ligand>
</feature>
<feature type="binding site" evidence="15">
    <location>
        <position position="583"/>
    </location>
    <ligand>
        <name>ATP</name>
        <dbReference type="ChEBI" id="CHEBI:30616"/>
    </ligand>
</feature>
<dbReference type="PANTHER" id="PTHR24092:SF189">
    <property type="entry name" value="PHOSPHOLIPID-TRANSPORTING ATPASE"/>
    <property type="match status" value="1"/>
</dbReference>
<protein>
    <recommendedName>
        <fullName evidence="17">Phospholipid-transporting ATPase</fullName>
        <ecNumber evidence="17">7.6.2.1</ecNumber>
    </recommendedName>
</protein>
<keyword evidence="5 17" id="KW-0812">Transmembrane</keyword>
<dbReference type="Pfam" id="PF00122">
    <property type="entry name" value="E1-E2_ATPase"/>
    <property type="match status" value="1"/>
</dbReference>
<evidence type="ECO:0000256" key="4">
    <source>
        <dbReference type="ARBA" id="ARBA00022475"/>
    </source>
</evidence>
<evidence type="ECO:0000256" key="7">
    <source>
        <dbReference type="ARBA" id="ARBA00022741"/>
    </source>
</evidence>
<evidence type="ECO:0000313" key="23">
    <source>
        <dbReference type="Proteomes" id="UP000077202"/>
    </source>
</evidence>
<feature type="binding site" evidence="15">
    <location>
        <position position="968"/>
    </location>
    <ligand>
        <name>ATP</name>
        <dbReference type="ChEBI" id="CHEBI:30616"/>
    </ligand>
</feature>
<dbReference type="InterPro" id="IPR006539">
    <property type="entry name" value="P-type_ATPase_IV"/>
</dbReference>
<keyword evidence="11 17" id="KW-1133">Transmembrane helix</keyword>
<evidence type="ECO:0000256" key="8">
    <source>
        <dbReference type="ARBA" id="ARBA00022840"/>
    </source>
</evidence>
<feature type="binding site" evidence="15">
    <location>
        <position position="606"/>
    </location>
    <ligand>
        <name>ATP</name>
        <dbReference type="ChEBI" id="CHEBI:30616"/>
    </ligand>
</feature>
<feature type="transmembrane region" description="Helical" evidence="17">
    <location>
        <begin position="341"/>
        <end position="365"/>
    </location>
</feature>
<dbReference type="InterPro" id="IPR001757">
    <property type="entry name" value="P_typ_ATPase"/>
</dbReference>
<organism evidence="22 23">
    <name type="scientific">Marchantia polymorpha subsp. ruderalis</name>
    <dbReference type="NCBI Taxonomy" id="1480154"/>
    <lineage>
        <taxon>Eukaryota</taxon>
        <taxon>Viridiplantae</taxon>
        <taxon>Streptophyta</taxon>
        <taxon>Embryophyta</taxon>
        <taxon>Marchantiophyta</taxon>
        <taxon>Marchantiopsida</taxon>
        <taxon>Marchantiidae</taxon>
        <taxon>Marchantiales</taxon>
        <taxon>Marchantiaceae</taxon>
        <taxon>Marchantia</taxon>
    </lineage>
</organism>
<dbReference type="GO" id="GO:0045332">
    <property type="term" value="P:phospholipid translocation"/>
    <property type="evidence" value="ECO:0007669"/>
    <property type="project" value="TreeGrafter"/>
</dbReference>
<comment type="cofactor">
    <cofactor evidence="16">
        <name>Mg(2+)</name>
        <dbReference type="ChEBI" id="CHEBI:18420"/>
    </cofactor>
</comment>
<evidence type="ECO:0000256" key="10">
    <source>
        <dbReference type="ARBA" id="ARBA00022967"/>
    </source>
</evidence>
<feature type="binding site" evidence="15">
    <location>
        <position position="721"/>
    </location>
    <ligand>
        <name>ATP</name>
        <dbReference type="ChEBI" id="CHEBI:30616"/>
    </ligand>
</feature>
<dbReference type="SUPFAM" id="SSF81665">
    <property type="entry name" value="Calcium ATPase, transmembrane domain M"/>
    <property type="match status" value="1"/>
</dbReference>
<feature type="binding site" evidence="16">
    <location>
        <position position="969"/>
    </location>
    <ligand>
        <name>Mg(2+)</name>
        <dbReference type="ChEBI" id="CHEBI:18420"/>
    </ligand>
</feature>
<dbReference type="FunFam" id="2.70.150.10:FF:000021">
    <property type="entry name" value="Phospholipid-transporting ATPase"/>
    <property type="match status" value="1"/>
</dbReference>
<keyword evidence="12 17" id="KW-0472">Membrane</keyword>
<feature type="region of interest" description="Disordered" evidence="18">
    <location>
        <begin position="838"/>
        <end position="865"/>
    </location>
</feature>
<feature type="binding site" evidence="15">
    <location>
        <position position="415"/>
    </location>
    <ligand>
        <name>ATP</name>
        <dbReference type="ChEBI" id="CHEBI:30616"/>
    </ligand>
</feature>
<evidence type="ECO:0000259" key="19">
    <source>
        <dbReference type="Pfam" id="PF00122"/>
    </source>
</evidence>
<dbReference type="GO" id="GO:0016887">
    <property type="term" value="F:ATP hydrolysis activity"/>
    <property type="evidence" value="ECO:0007669"/>
    <property type="project" value="InterPro"/>
</dbReference>
<evidence type="ECO:0000256" key="5">
    <source>
        <dbReference type="ARBA" id="ARBA00022692"/>
    </source>
</evidence>
<evidence type="ECO:0000259" key="20">
    <source>
        <dbReference type="Pfam" id="PF16209"/>
    </source>
</evidence>
<feature type="binding site" evidence="15">
    <location>
        <position position="722"/>
    </location>
    <ligand>
        <name>ATP</name>
        <dbReference type="ChEBI" id="CHEBI:30616"/>
    </ligand>
</feature>
<feature type="binding site" evidence="16">
    <location>
        <position position="415"/>
    </location>
    <ligand>
        <name>Mg(2+)</name>
        <dbReference type="ChEBI" id="CHEBI:18420"/>
    </ligand>
</feature>
<dbReference type="NCBIfam" id="TIGR01652">
    <property type="entry name" value="ATPase-Plipid"/>
    <property type="match status" value="1"/>
</dbReference>
<feature type="domain" description="P-type ATPase N-terminal" evidence="20">
    <location>
        <begin position="32"/>
        <end position="95"/>
    </location>
</feature>
<feature type="binding site" evidence="15">
    <location>
        <position position="969"/>
    </location>
    <ligand>
        <name>ATP</name>
        <dbReference type="ChEBI" id="CHEBI:30616"/>
    </ligand>
</feature>
<dbReference type="InterPro" id="IPR023214">
    <property type="entry name" value="HAD_sf"/>
</dbReference>
<feature type="compositionally biased region" description="Basic and acidic residues" evidence="18">
    <location>
        <begin position="791"/>
        <end position="819"/>
    </location>
</feature>
<dbReference type="Gene3D" id="3.40.50.1000">
    <property type="entry name" value="HAD superfamily/HAD-like"/>
    <property type="match status" value="2"/>
</dbReference>
<feature type="binding site" evidence="15">
    <location>
        <position position="413"/>
    </location>
    <ligand>
        <name>ATP</name>
        <dbReference type="ChEBI" id="CHEBI:30616"/>
    </ligand>
</feature>
<dbReference type="Gene3D" id="3.40.1110.10">
    <property type="entry name" value="Calcium-transporting ATPase, cytoplasmic domain N"/>
    <property type="match status" value="1"/>
</dbReference>
<name>A0A176VVT2_MARPO</name>
<dbReference type="InterPro" id="IPR059000">
    <property type="entry name" value="ATPase_P-type_domA"/>
</dbReference>
<feature type="binding site" evidence="15">
    <location>
        <position position="937"/>
    </location>
    <ligand>
        <name>ATP</name>
        <dbReference type="ChEBI" id="CHEBI:30616"/>
    </ligand>
</feature>
<dbReference type="Gene3D" id="1.20.1110.10">
    <property type="entry name" value="Calcium-transporting ATPase, transmembrane domain"/>
    <property type="match status" value="1"/>
</dbReference>
<evidence type="ECO:0000256" key="6">
    <source>
        <dbReference type="ARBA" id="ARBA00022723"/>
    </source>
</evidence>
<dbReference type="PANTHER" id="PTHR24092">
    <property type="entry name" value="PROBABLE PHOSPHOLIPID-TRANSPORTING ATPASE"/>
    <property type="match status" value="1"/>
</dbReference>
<dbReference type="GO" id="GO:0000287">
    <property type="term" value="F:magnesium ion binding"/>
    <property type="evidence" value="ECO:0007669"/>
    <property type="project" value="UniProtKB-UniRule"/>
</dbReference>
<keyword evidence="10 17" id="KW-1278">Translocase</keyword>
<evidence type="ECO:0000256" key="15">
    <source>
        <dbReference type="PIRSR" id="PIRSR606539-2"/>
    </source>
</evidence>
<feature type="binding site" evidence="15">
    <location>
        <position position="723"/>
    </location>
    <ligand>
        <name>ATP</name>
        <dbReference type="ChEBI" id="CHEBI:30616"/>
    </ligand>
</feature>
<dbReference type="FunFam" id="3.40.1110.10:FF:000029">
    <property type="entry name" value="Phospholipid-transporting ATPase"/>
    <property type="match status" value="1"/>
</dbReference>
<dbReference type="InterPro" id="IPR023298">
    <property type="entry name" value="ATPase_P-typ_TM_dom_sf"/>
</dbReference>
<keyword evidence="7 15" id="KW-0547">Nucleotide-binding</keyword>
<dbReference type="GO" id="GO:0005524">
    <property type="term" value="F:ATP binding"/>
    <property type="evidence" value="ECO:0007669"/>
    <property type="project" value="UniProtKB-UniRule"/>
</dbReference>
<evidence type="ECO:0000256" key="11">
    <source>
        <dbReference type="ARBA" id="ARBA00022989"/>
    </source>
</evidence>
<dbReference type="InterPro" id="IPR018303">
    <property type="entry name" value="ATPase_P-typ_P_site"/>
</dbReference>
<evidence type="ECO:0000259" key="21">
    <source>
        <dbReference type="Pfam" id="PF16212"/>
    </source>
</evidence>
<dbReference type="PROSITE" id="PS00154">
    <property type="entry name" value="ATPASE_E1_E2"/>
    <property type="match status" value="1"/>
</dbReference>
<dbReference type="NCBIfam" id="TIGR01494">
    <property type="entry name" value="ATPase_P-type"/>
    <property type="match status" value="1"/>
</dbReference>
<evidence type="ECO:0000256" key="17">
    <source>
        <dbReference type="RuleBase" id="RU362033"/>
    </source>
</evidence>
<comment type="subcellular location">
    <subcellularLocation>
        <location evidence="2">Cell membrane</location>
    </subcellularLocation>
    <subcellularLocation>
        <location evidence="1 17">Membrane</location>
        <topology evidence="1 17">Multi-pass membrane protein</topology>
    </subcellularLocation>
</comment>
<dbReference type="SUPFAM" id="SSF81653">
    <property type="entry name" value="Calcium ATPase, transduction domain A"/>
    <property type="match status" value="1"/>
</dbReference>
<evidence type="ECO:0000313" key="22">
    <source>
        <dbReference type="EMBL" id="OAE24909.1"/>
    </source>
</evidence>
<feature type="binding site" evidence="16">
    <location>
        <position position="413"/>
    </location>
    <ligand>
        <name>Mg(2+)</name>
        <dbReference type="ChEBI" id="CHEBI:18420"/>
    </ligand>
</feature>
<evidence type="ECO:0000256" key="9">
    <source>
        <dbReference type="ARBA" id="ARBA00022842"/>
    </source>
</evidence>
<feature type="transmembrane region" description="Helical" evidence="17">
    <location>
        <begin position="1100"/>
        <end position="1119"/>
    </location>
</feature>
<comment type="caution">
    <text evidence="22">The sequence shown here is derived from an EMBL/GenBank/DDBJ whole genome shotgun (WGS) entry which is preliminary data.</text>
</comment>
<evidence type="ECO:0000256" key="1">
    <source>
        <dbReference type="ARBA" id="ARBA00004141"/>
    </source>
</evidence>
<dbReference type="GO" id="GO:0140326">
    <property type="term" value="F:ATPase-coupled intramembrane lipid transporter activity"/>
    <property type="evidence" value="ECO:0007669"/>
    <property type="project" value="UniProtKB-EC"/>
</dbReference>
<dbReference type="Gene3D" id="2.70.150.10">
    <property type="entry name" value="Calcium-transporting ATPase, cytoplasmic transduction domain A"/>
    <property type="match status" value="1"/>
</dbReference>
<feature type="binding site" evidence="16">
    <location>
        <position position="965"/>
    </location>
    <ligand>
        <name>Mg(2+)</name>
        <dbReference type="ChEBI" id="CHEBI:18420"/>
    </ligand>
</feature>
<evidence type="ECO:0000256" key="12">
    <source>
        <dbReference type="ARBA" id="ARBA00023136"/>
    </source>
</evidence>
<feature type="binding site" evidence="15">
    <location>
        <position position="640"/>
    </location>
    <ligand>
        <name>ATP</name>
        <dbReference type="ChEBI" id="CHEBI:30616"/>
    </ligand>
</feature>
<keyword evidence="9 16" id="KW-0460">Magnesium</keyword>
<dbReference type="SUPFAM" id="SSF81660">
    <property type="entry name" value="Metal cation-transporting ATPase, ATP-binding domain N"/>
    <property type="match status" value="1"/>
</dbReference>
<feature type="transmembrane region" description="Helical" evidence="17">
    <location>
        <begin position="1009"/>
        <end position="1033"/>
    </location>
</feature>
<dbReference type="GO" id="GO:0005886">
    <property type="term" value="C:plasma membrane"/>
    <property type="evidence" value="ECO:0007669"/>
    <property type="project" value="UniProtKB-SubCell"/>
</dbReference>
<feature type="transmembrane region" description="Helical" evidence="17">
    <location>
        <begin position="1131"/>
        <end position="1154"/>
    </location>
</feature>
<dbReference type="Pfam" id="PF16209">
    <property type="entry name" value="PhoLip_ATPase_N"/>
    <property type="match status" value="1"/>
</dbReference>
<evidence type="ECO:0000256" key="3">
    <source>
        <dbReference type="ARBA" id="ARBA00008109"/>
    </source>
</evidence>
<feature type="transmembrane region" description="Helical" evidence="17">
    <location>
        <begin position="88"/>
        <end position="108"/>
    </location>
</feature>
<keyword evidence="6 16" id="KW-0479">Metal-binding</keyword>
<reference evidence="22" key="1">
    <citation type="submission" date="2016-03" db="EMBL/GenBank/DDBJ databases">
        <title>Mechanisms controlling the formation of the plant cell surface in tip-growing cells are functionally conserved among land plants.</title>
        <authorList>
            <person name="Honkanen S."/>
            <person name="Jones V.A."/>
            <person name="Morieri G."/>
            <person name="Champion C."/>
            <person name="Hetherington A.J."/>
            <person name="Kelly S."/>
            <person name="Saint-Marcoux D."/>
            <person name="Proust H."/>
            <person name="Prescott H."/>
            <person name="Dolan L."/>
        </authorList>
    </citation>
    <scope>NUCLEOTIDE SEQUENCE [LARGE SCALE GENOMIC DNA]</scope>
    <source>
        <tissue evidence="22">Whole gametophyte</tissue>
    </source>
</reference>
<dbReference type="Proteomes" id="UP000077202">
    <property type="component" value="Unassembled WGS sequence"/>
</dbReference>
<keyword evidence="23" id="KW-1185">Reference proteome</keyword>
<feature type="active site" description="4-aspartylphosphate intermediate" evidence="14">
    <location>
        <position position="413"/>
    </location>
</feature>
<feature type="binding site" evidence="15">
    <location>
        <position position="414"/>
    </location>
    <ligand>
        <name>ATP</name>
        <dbReference type="ChEBI" id="CHEBI:30616"/>
    </ligand>
</feature>
<dbReference type="EC" id="7.6.2.1" evidence="17"/>
<dbReference type="EMBL" id="LVLJ01002458">
    <property type="protein sequence ID" value="OAE24909.1"/>
    <property type="molecule type" value="Genomic_DNA"/>
</dbReference>